<keyword evidence="3" id="KW-1185">Reference proteome</keyword>
<name>A0ABN3VBW7_9PSEU</name>
<comment type="caution">
    <text evidence="2">The sequence shown here is derived from an EMBL/GenBank/DDBJ whole genome shotgun (WGS) entry which is preliminary data.</text>
</comment>
<keyword evidence="1" id="KW-0812">Transmembrane</keyword>
<dbReference type="Proteomes" id="UP001500979">
    <property type="component" value="Unassembled WGS sequence"/>
</dbReference>
<sequence length="96" mass="11116">MELERLRLAFSEVLLHTLRILSFLSILGGVVSAVLVWSHGHPHEWWSLWTLTDLFVVILVLLGLRYVNRRVNGVSPATRLRPILAEPWKCARAHRR</sequence>
<feature type="transmembrane region" description="Helical" evidence="1">
    <location>
        <begin position="20"/>
        <end position="40"/>
    </location>
</feature>
<evidence type="ECO:0000256" key="1">
    <source>
        <dbReference type="SAM" id="Phobius"/>
    </source>
</evidence>
<proteinExistence type="predicted"/>
<dbReference type="EMBL" id="BAAAUX010000011">
    <property type="protein sequence ID" value="GAA2788199.1"/>
    <property type="molecule type" value="Genomic_DNA"/>
</dbReference>
<accession>A0ABN3VBW7</accession>
<organism evidence="2 3">
    <name type="scientific">Saccharopolyspora taberi</name>
    <dbReference type="NCBI Taxonomy" id="60895"/>
    <lineage>
        <taxon>Bacteria</taxon>
        <taxon>Bacillati</taxon>
        <taxon>Actinomycetota</taxon>
        <taxon>Actinomycetes</taxon>
        <taxon>Pseudonocardiales</taxon>
        <taxon>Pseudonocardiaceae</taxon>
        <taxon>Saccharopolyspora</taxon>
    </lineage>
</organism>
<reference evidence="2 3" key="1">
    <citation type="journal article" date="2019" name="Int. J. Syst. Evol. Microbiol.">
        <title>The Global Catalogue of Microorganisms (GCM) 10K type strain sequencing project: providing services to taxonomists for standard genome sequencing and annotation.</title>
        <authorList>
            <consortium name="The Broad Institute Genomics Platform"/>
            <consortium name="The Broad Institute Genome Sequencing Center for Infectious Disease"/>
            <person name="Wu L."/>
            <person name="Ma J."/>
        </authorList>
    </citation>
    <scope>NUCLEOTIDE SEQUENCE [LARGE SCALE GENOMIC DNA]</scope>
    <source>
        <strain evidence="2 3">JCM 9383</strain>
    </source>
</reference>
<keyword evidence="1" id="KW-1133">Transmembrane helix</keyword>
<evidence type="ECO:0000313" key="2">
    <source>
        <dbReference type="EMBL" id="GAA2788199.1"/>
    </source>
</evidence>
<keyword evidence="1" id="KW-0472">Membrane</keyword>
<protein>
    <submittedName>
        <fullName evidence="2">Uncharacterized protein</fullName>
    </submittedName>
</protein>
<dbReference type="RefSeq" id="WP_344679613.1">
    <property type="nucleotide sequence ID" value="NZ_BAAAUX010000011.1"/>
</dbReference>
<gene>
    <name evidence="2" type="ORF">GCM10010470_23450</name>
</gene>
<evidence type="ECO:0000313" key="3">
    <source>
        <dbReference type="Proteomes" id="UP001500979"/>
    </source>
</evidence>
<feature type="transmembrane region" description="Helical" evidence="1">
    <location>
        <begin position="46"/>
        <end position="67"/>
    </location>
</feature>